<sequence length="49" mass="5505">MVLSPIIQKVFNGYLAIRQPHGKYYLMVTWPSGSHMANIMKGVSLAQVK</sequence>
<name>A0A0A9SG58_ARUDO</name>
<dbReference type="AlphaFoldDB" id="A0A0A9SG58"/>
<organism evidence="1">
    <name type="scientific">Arundo donax</name>
    <name type="common">Giant reed</name>
    <name type="synonym">Donax arundinaceus</name>
    <dbReference type="NCBI Taxonomy" id="35708"/>
    <lineage>
        <taxon>Eukaryota</taxon>
        <taxon>Viridiplantae</taxon>
        <taxon>Streptophyta</taxon>
        <taxon>Embryophyta</taxon>
        <taxon>Tracheophyta</taxon>
        <taxon>Spermatophyta</taxon>
        <taxon>Magnoliopsida</taxon>
        <taxon>Liliopsida</taxon>
        <taxon>Poales</taxon>
        <taxon>Poaceae</taxon>
        <taxon>PACMAD clade</taxon>
        <taxon>Arundinoideae</taxon>
        <taxon>Arundineae</taxon>
        <taxon>Arundo</taxon>
    </lineage>
</organism>
<protein>
    <submittedName>
        <fullName evidence="1">Uncharacterized protein</fullName>
    </submittedName>
</protein>
<reference evidence="1" key="2">
    <citation type="journal article" date="2015" name="Data Brief">
        <title>Shoot transcriptome of the giant reed, Arundo donax.</title>
        <authorList>
            <person name="Barrero R.A."/>
            <person name="Guerrero F.D."/>
            <person name="Moolhuijzen P."/>
            <person name="Goolsby J.A."/>
            <person name="Tidwell J."/>
            <person name="Bellgard S.E."/>
            <person name="Bellgard M.I."/>
        </authorList>
    </citation>
    <scope>NUCLEOTIDE SEQUENCE</scope>
    <source>
        <tissue evidence="1">Shoot tissue taken approximately 20 cm above the soil surface</tissue>
    </source>
</reference>
<reference evidence="1" key="1">
    <citation type="submission" date="2014-09" db="EMBL/GenBank/DDBJ databases">
        <authorList>
            <person name="Magalhaes I.L.F."/>
            <person name="Oliveira U."/>
            <person name="Santos F.R."/>
            <person name="Vidigal T.H.D.A."/>
            <person name="Brescovit A.D."/>
            <person name="Santos A.J."/>
        </authorList>
    </citation>
    <scope>NUCLEOTIDE SEQUENCE</scope>
    <source>
        <tissue evidence="1">Shoot tissue taken approximately 20 cm above the soil surface</tissue>
    </source>
</reference>
<dbReference type="EMBL" id="GBRH01233939">
    <property type="protein sequence ID" value="JAD63956.1"/>
    <property type="molecule type" value="Transcribed_RNA"/>
</dbReference>
<evidence type="ECO:0000313" key="1">
    <source>
        <dbReference type="EMBL" id="JAD63956.1"/>
    </source>
</evidence>
<accession>A0A0A9SG58</accession>
<proteinExistence type="predicted"/>